<dbReference type="InterPro" id="IPR043504">
    <property type="entry name" value="Peptidase_S1_PA_chymotrypsin"/>
</dbReference>
<feature type="chain" id="PRO_5035940159" evidence="1">
    <location>
        <begin position="34"/>
        <end position="1867"/>
    </location>
</feature>
<organism evidence="2 3">
    <name type="scientific">Apolygus lucorum</name>
    <name type="common">Small green plant bug</name>
    <name type="synonym">Lygocoris lucorum</name>
    <dbReference type="NCBI Taxonomy" id="248454"/>
    <lineage>
        <taxon>Eukaryota</taxon>
        <taxon>Metazoa</taxon>
        <taxon>Ecdysozoa</taxon>
        <taxon>Arthropoda</taxon>
        <taxon>Hexapoda</taxon>
        <taxon>Insecta</taxon>
        <taxon>Pterygota</taxon>
        <taxon>Neoptera</taxon>
        <taxon>Paraneoptera</taxon>
        <taxon>Hemiptera</taxon>
        <taxon>Heteroptera</taxon>
        <taxon>Panheteroptera</taxon>
        <taxon>Cimicomorpha</taxon>
        <taxon>Miridae</taxon>
        <taxon>Mirini</taxon>
        <taxon>Apolygus</taxon>
    </lineage>
</organism>
<evidence type="ECO:0000256" key="1">
    <source>
        <dbReference type="SAM" id="SignalP"/>
    </source>
</evidence>
<dbReference type="InterPro" id="IPR009003">
    <property type="entry name" value="Peptidase_S1_PA"/>
</dbReference>
<name>A0A8S9XVD4_APOLU</name>
<feature type="signal peptide" evidence="1">
    <location>
        <begin position="1"/>
        <end position="33"/>
    </location>
</feature>
<evidence type="ECO:0000313" key="2">
    <source>
        <dbReference type="EMBL" id="KAF6212554.1"/>
    </source>
</evidence>
<comment type="caution">
    <text evidence="2">The sequence shown here is derived from an EMBL/GenBank/DDBJ whole genome shotgun (WGS) entry which is preliminary data.</text>
</comment>
<evidence type="ECO:0000313" key="3">
    <source>
        <dbReference type="Proteomes" id="UP000466442"/>
    </source>
</evidence>
<dbReference type="Proteomes" id="UP000466442">
    <property type="component" value="Unassembled WGS sequence"/>
</dbReference>
<proteinExistence type="predicted"/>
<dbReference type="SUPFAM" id="SSF50494">
    <property type="entry name" value="Trypsin-like serine proteases"/>
    <property type="match status" value="2"/>
</dbReference>
<dbReference type="EMBL" id="WIXP02000004">
    <property type="protein sequence ID" value="KAF6212554.1"/>
    <property type="molecule type" value="Genomic_DNA"/>
</dbReference>
<protein>
    <submittedName>
        <fullName evidence="2">Uncharacterized protein</fullName>
    </submittedName>
</protein>
<accession>A0A8S9XVD4</accession>
<sequence length="1867" mass="213057">MYGSPCLRETGVGRKTRLATLLFLLAVVSVASAQTTVATEETTSATPPVEVDRVTGRPPDMANCRIDANTVLSYIVAVWDESKKYITAHGSMITYIAFVTSCKRINTPENYVAVGQFVWNISEPEDPCYQERHVHSVHKHPLCVYDPKTATFFDYSVMTLRSPFLISGPNFPTMGLPLTPYDLFTSIRYINVLRRPSGCLLPYFRSQTKKPPIFSFESFVVSIPFHTQCVKLLCERFPEHRAFTTMCSLRFIKRAKGTMLCLANENGLYVQLGIDHLYWYTGTPLVCNGSAYGMATQLKERKGFPKNATDIHFAVTFLRVWQWLIDMKKLHSAPWVKYYYLEDAKIKPHGGANMPAPSPRNLALVLLIVATRWATDRSGGSVLHPDTMVGGRTVVEVLRSKHPPQMEPNRELFDAAGELPLLVDVNIAASHIERAAHRLRGSAGPSGTDAQQWRDMLLRFGSHSQRLREAIAAFTRSLANGIVNWNSIKAFLARRAVALDKLSLAFAQPTFLRIPPAPSEYPPPPPEYPPETGRPRDMKHCRININTLLPYVVGVLDRRINIYVGHGSLITHNAFVTCCRTYSLAEHYKAIGQFIWNISLPEDPCMQEKLVKKIHKHPRCVSSPKEATFFDFSVMTMIFPLEITGAAYPTMHLPSTPFDLFIRIQAYNDLLATSGCRLPYFRNQEEQPPVFDFGSFVELIPFFSQCVRLLCERNPPDAAFSRMCQKRFGERANGTMLCLKNTDRKPIRLGSSGEYWYAGTPLVCNDSALGMAAQAKERKSFKNHNSQDIHFVVTFLRVWPWLIGQRQNHTAPWVRPFNIEDLKPLMIALYHSITAQTPVPTPPKVYPPETGRPKNLNNCRLNANTVFPYVVGVWDSLIRQFIGVGSMLTYSIFITTCRHYRQHTGSPTKFKAVGQFVWNQSRSHEPCMQEKSIEVIIVHPKCIKSRQEATFFDFSIIRLASPFGITGPTYPTAALASTAYELLKGIQHVNIVPDTVGCTLPYFKDLKVRPPVLEFQSLVRSIPFYSRCVGLLCEQEIPNPEFTIMCWNRFGQRAKGTMLCMKDKNPEKHIDLDSYGNYWYAGTPLVCNSSTYGIAAQAKIRKAFKKPNSEDIHFIVTFLRVWPWLVQHIKENSPPWVRPVHIEDKNFVAEEFLTPERVPIDDDDQTVAPMRYNELFVVIVLGCSVFAQKPTIPTPPDIHPPETGRPADFHNCRFNANTVFPWIVGVWDQQVKQYVGLGSMITWIAFVTTCRQYTKEGTDYLTIGQFLWNMSLPREPCMQTRRIEKVYKHPKCMSSPQDATFFDFSVWKLTSAFEITGPNYPTTALASSPVELLAGIQYINVAPNTTGCMLPYFRNSAEQPPVFDFKSVVESIPFYSKCIPLLCEKSPPDPQFTTMCTLRFELRAKGTMLCMTDKNSTRKHIPLNSDGSYWYAGTPLVCNGSTFGLAAQAKIRKDFPRNTTDINFIVTFLRVWPWLVDRIEELTARWYNIAMFFRHVHFVILTLLVGVHAETRPPWVPKRPPGNKLDCVLHAKALFSWIVGVWSDKSSRFIGLGSMITHVSFITTCRQYDEAASAYKAVGQNIWNQEQPFNPCMQKRPISEIHKHPKCAESPKLATFFDFAVFKLNVPFNVTERTYPTAFYPNLPLTMWGMLKLFDLTPNTTDCFIPHFKNPTEEPPKFNFRTQVEAIPFRKNCTDIICELNPPVSNFRTMCLERFNHRFPCTMVCAKYKHRKNFDAFAKKSYWFAGAPLICNSTTLGLAAQGKIREDYIREPKFDFHFVVTFLRPWVWLAEKKRQFSPTWKDYGYMENITDKDVSVPNIVTDLPRTTELYDDAAFDQYYPLSKAIVQEPFLCHLVLPLLQSFMFTWL</sequence>
<dbReference type="Gene3D" id="2.40.10.10">
    <property type="entry name" value="Trypsin-like serine proteases"/>
    <property type="match status" value="1"/>
</dbReference>
<gene>
    <name evidence="2" type="ORF">GE061_013079</name>
</gene>
<keyword evidence="3" id="KW-1185">Reference proteome</keyword>
<keyword evidence="1" id="KW-0732">Signal</keyword>
<reference evidence="2" key="1">
    <citation type="journal article" date="2021" name="Mol. Ecol. Resour.">
        <title>Apolygus lucorum genome provides insights into omnivorousness and mesophyll feeding.</title>
        <authorList>
            <person name="Liu Y."/>
            <person name="Liu H."/>
            <person name="Wang H."/>
            <person name="Huang T."/>
            <person name="Liu B."/>
            <person name="Yang B."/>
            <person name="Yin L."/>
            <person name="Li B."/>
            <person name="Zhang Y."/>
            <person name="Zhang S."/>
            <person name="Jiang F."/>
            <person name="Zhang X."/>
            <person name="Ren Y."/>
            <person name="Wang B."/>
            <person name="Wang S."/>
            <person name="Lu Y."/>
            <person name="Wu K."/>
            <person name="Fan W."/>
            <person name="Wang G."/>
        </authorList>
    </citation>
    <scope>NUCLEOTIDE SEQUENCE</scope>
    <source>
        <strain evidence="2">12Hb</strain>
    </source>
</reference>